<sequence length="154" mass="17282">MDPGPVVLTLGSWAQQHMQEMMTAKSKDNFDKAFDAMVAPQATVTVNGQHMTREQYRKMMWNDEANEATGSITFRATVEVPKAPKKIIQTGEVGMFFEANLRRKPLMFDSNIRSSLNMRRGYTAPPGDKLADGRRATSVNQVMTDHTTSIILDK</sequence>
<evidence type="ECO:0000313" key="1">
    <source>
        <dbReference type="EMBL" id="EKM52787.1"/>
    </source>
</evidence>
<dbReference type="OrthoDB" id="3188871at2759"/>
<protein>
    <submittedName>
        <fullName evidence="1">Uncharacterized protein</fullName>
    </submittedName>
</protein>
<evidence type="ECO:0000313" key="2">
    <source>
        <dbReference type="Proteomes" id="UP000008370"/>
    </source>
</evidence>
<dbReference type="KEGG" id="pco:PHACADRAFT_211999"/>
<dbReference type="RefSeq" id="XP_007399119.1">
    <property type="nucleotide sequence ID" value="XM_007399057.1"/>
</dbReference>
<dbReference type="InParanoid" id="K5WR15"/>
<proteinExistence type="predicted"/>
<organism evidence="1 2">
    <name type="scientific">Phanerochaete carnosa (strain HHB-10118-sp)</name>
    <name type="common">White-rot fungus</name>
    <name type="synonym">Peniophora carnosa</name>
    <dbReference type="NCBI Taxonomy" id="650164"/>
    <lineage>
        <taxon>Eukaryota</taxon>
        <taxon>Fungi</taxon>
        <taxon>Dikarya</taxon>
        <taxon>Basidiomycota</taxon>
        <taxon>Agaricomycotina</taxon>
        <taxon>Agaricomycetes</taxon>
        <taxon>Polyporales</taxon>
        <taxon>Phanerochaetaceae</taxon>
        <taxon>Phanerochaete</taxon>
    </lineage>
</organism>
<name>K5WR15_PHACS</name>
<dbReference type="HOGENOM" id="CLU_107219_2_0_1"/>
<reference evidence="1 2" key="1">
    <citation type="journal article" date="2012" name="BMC Genomics">
        <title>Comparative genomics of the white-rot fungi, Phanerochaete carnosa and P. chrysosporium, to elucidate the genetic basis of the distinct wood types they colonize.</title>
        <authorList>
            <person name="Suzuki H."/>
            <person name="MacDonald J."/>
            <person name="Syed K."/>
            <person name="Salamov A."/>
            <person name="Hori C."/>
            <person name="Aerts A."/>
            <person name="Henrissat B."/>
            <person name="Wiebenga A."/>
            <person name="vanKuyk P.A."/>
            <person name="Barry K."/>
            <person name="Lindquist E."/>
            <person name="LaButti K."/>
            <person name="Lapidus A."/>
            <person name="Lucas S."/>
            <person name="Coutinho P."/>
            <person name="Gong Y."/>
            <person name="Samejima M."/>
            <person name="Mahadevan R."/>
            <person name="Abou-Zaid M."/>
            <person name="de Vries R.P."/>
            <person name="Igarashi K."/>
            <person name="Yadav J.S."/>
            <person name="Grigoriev I.V."/>
            <person name="Master E.R."/>
        </authorList>
    </citation>
    <scope>NUCLEOTIDE SEQUENCE [LARGE SCALE GENOMIC DNA]</scope>
    <source>
        <strain evidence="1 2">HHB-10118-sp</strain>
    </source>
</reference>
<dbReference type="GeneID" id="18913180"/>
<dbReference type="EMBL" id="JH930475">
    <property type="protein sequence ID" value="EKM52787.1"/>
    <property type="molecule type" value="Genomic_DNA"/>
</dbReference>
<gene>
    <name evidence="1" type="ORF">PHACADRAFT_211999</name>
</gene>
<accession>K5WR15</accession>
<dbReference type="AlphaFoldDB" id="K5WR15"/>
<dbReference type="Proteomes" id="UP000008370">
    <property type="component" value="Unassembled WGS sequence"/>
</dbReference>
<keyword evidence="2" id="KW-1185">Reference proteome</keyword>